<comment type="similarity">
    <text evidence="1 3">Belongs to the ETS family.</text>
</comment>
<feature type="region of interest" description="Disordered" evidence="4">
    <location>
        <begin position="366"/>
        <end position="392"/>
    </location>
</feature>
<dbReference type="Pfam" id="PF02198">
    <property type="entry name" value="SAM_PNT"/>
    <property type="match status" value="1"/>
</dbReference>
<keyword evidence="3" id="KW-0539">Nucleus</keyword>
<dbReference type="InterPro" id="IPR000418">
    <property type="entry name" value="Ets_dom"/>
</dbReference>
<organism evidence="7 8">
    <name type="scientific">Diploscapter pachys</name>
    <dbReference type="NCBI Taxonomy" id="2018661"/>
    <lineage>
        <taxon>Eukaryota</taxon>
        <taxon>Metazoa</taxon>
        <taxon>Ecdysozoa</taxon>
        <taxon>Nematoda</taxon>
        <taxon>Chromadorea</taxon>
        <taxon>Rhabditida</taxon>
        <taxon>Rhabditina</taxon>
        <taxon>Rhabditomorpha</taxon>
        <taxon>Rhabditoidea</taxon>
        <taxon>Rhabditidae</taxon>
        <taxon>Diploscapter</taxon>
    </lineage>
</organism>
<proteinExistence type="inferred from homology"/>
<dbReference type="Proteomes" id="UP000218231">
    <property type="component" value="Unassembled WGS sequence"/>
</dbReference>
<feature type="domain" description="PNT" evidence="6">
    <location>
        <begin position="141"/>
        <end position="223"/>
    </location>
</feature>
<dbReference type="SUPFAM" id="SSF47769">
    <property type="entry name" value="SAM/Pointed domain"/>
    <property type="match status" value="1"/>
</dbReference>
<feature type="compositionally biased region" description="Low complexity" evidence="4">
    <location>
        <begin position="106"/>
        <end position="121"/>
    </location>
</feature>
<keyword evidence="8" id="KW-1185">Reference proteome</keyword>
<feature type="region of interest" description="Disordered" evidence="4">
    <location>
        <begin position="97"/>
        <end position="125"/>
    </location>
</feature>
<feature type="region of interest" description="Disordered" evidence="4">
    <location>
        <begin position="237"/>
        <end position="256"/>
    </location>
</feature>
<sequence length="486" mass="55263">MDDFECNKPFNLPSLSPPHSAGSMTIKTVSPFNDDLFQFEEKAVPLIEKSKAVPTASADAAAASLQTAFCRRPSHSLKMNSVLSEPLHHQDQSFAFYDDSKTSTGNNNQFSENNNQAQSEQDGNNDDAQQMEIYRDLILRHLIQDISTTCSKLGLPTDAINWSEEHGSRWINEMCQQFNLNPPRRPFLNGRTLLNMSETEFRNLSPEGGDTLYAQLQLWKTAFETYHDQQCSGQSARMTAADSSTSKDSSNWSFTSGNSSCLTSPIDDNISKKGISNFPRFNGDRTNNAGANGNPPNLCFYNGAQFAGSHIDNNAQSPYFMQRNMSSPCNSEMSSSGSIQELPEDDSKEFPMNFLHMQNDMHFCQQDPANPSDYHMNSSRSSEDAEPRSPFPRHSGTVHLWHFIRELLDQPKQYGSCVRWVDREEGTFKIESSHHLARFWGQRKNRSQMNYDKLSRSLRQYYKKGIIQKPEKKQRLVYKFLPPYNL</sequence>
<evidence type="ECO:0000259" key="6">
    <source>
        <dbReference type="PROSITE" id="PS51433"/>
    </source>
</evidence>
<dbReference type="PROSITE" id="PS00346">
    <property type="entry name" value="ETS_DOMAIN_2"/>
    <property type="match status" value="1"/>
</dbReference>
<dbReference type="EMBL" id="LIAE01008801">
    <property type="protein sequence ID" value="PAV72381.1"/>
    <property type="molecule type" value="Genomic_DNA"/>
</dbReference>
<comment type="caution">
    <text evidence="7">The sequence shown here is derived from an EMBL/GenBank/DDBJ whole genome shotgun (WGS) entry which is preliminary data.</text>
</comment>
<feature type="region of interest" description="Disordered" evidence="4">
    <location>
        <begin position="1"/>
        <end position="21"/>
    </location>
</feature>
<dbReference type="Pfam" id="PF00178">
    <property type="entry name" value="Ets"/>
    <property type="match status" value="1"/>
</dbReference>
<feature type="compositionally biased region" description="Low complexity" evidence="4">
    <location>
        <begin position="242"/>
        <end position="256"/>
    </location>
</feature>
<dbReference type="GO" id="GO:0030154">
    <property type="term" value="P:cell differentiation"/>
    <property type="evidence" value="ECO:0007669"/>
    <property type="project" value="TreeGrafter"/>
</dbReference>
<dbReference type="STRING" id="2018661.A0A2A2KEJ7"/>
<evidence type="ECO:0000256" key="3">
    <source>
        <dbReference type="RuleBase" id="RU004019"/>
    </source>
</evidence>
<dbReference type="PRINTS" id="PR00454">
    <property type="entry name" value="ETSDOMAIN"/>
</dbReference>
<dbReference type="OrthoDB" id="5961210at2759"/>
<evidence type="ECO:0000256" key="2">
    <source>
        <dbReference type="ARBA" id="ARBA00023125"/>
    </source>
</evidence>
<dbReference type="PANTHER" id="PTHR11849">
    <property type="entry name" value="ETS"/>
    <property type="match status" value="1"/>
</dbReference>
<dbReference type="PROSITE" id="PS51433">
    <property type="entry name" value="PNT"/>
    <property type="match status" value="1"/>
</dbReference>
<feature type="region of interest" description="Disordered" evidence="4">
    <location>
        <begin position="322"/>
        <end position="345"/>
    </location>
</feature>
<evidence type="ECO:0008006" key="9">
    <source>
        <dbReference type="Google" id="ProtNLM"/>
    </source>
</evidence>
<keyword evidence="2 3" id="KW-0238">DNA-binding</keyword>
<feature type="compositionally biased region" description="Low complexity" evidence="4">
    <location>
        <begin position="326"/>
        <end position="338"/>
    </location>
</feature>
<dbReference type="SMART" id="SM00251">
    <property type="entry name" value="SAM_PNT"/>
    <property type="match status" value="1"/>
</dbReference>
<comment type="subcellular location">
    <subcellularLocation>
        <location evidence="3">Nucleus</location>
    </subcellularLocation>
</comment>
<evidence type="ECO:0000256" key="1">
    <source>
        <dbReference type="ARBA" id="ARBA00005562"/>
    </source>
</evidence>
<dbReference type="InterPro" id="IPR003118">
    <property type="entry name" value="Pointed_dom"/>
</dbReference>
<reference evidence="7 8" key="1">
    <citation type="journal article" date="2017" name="Curr. Biol.">
        <title>Genome architecture and evolution of a unichromosomal asexual nematode.</title>
        <authorList>
            <person name="Fradin H."/>
            <person name="Zegar C."/>
            <person name="Gutwein M."/>
            <person name="Lucas J."/>
            <person name="Kovtun M."/>
            <person name="Corcoran D."/>
            <person name="Baugh L.R."/>
            <person name="Kiontke K."/>
            <person name="Gunsalus K."/>
            <person name="Fitch D.H."/>
            <person name="Piano F."/>
        </authorList>
    </citation>
    <scope>NUCLEOTIDE SEQUENCE [LARGE SCALE GENOMIC DNA]</scope>
    <source>
        <strain evidence="7">PF1309</strain>
    </source>
</reference>
<dbReference type="Gene3D" id="1.10.10.10">
    <property type="entry name" value="Winged helix-like DNA-binding domain superfamily/Winged helix DNA-binding domain"/>
    <property type="match status" value="1"/>
</dbReference>
<dbReference type="PANTHER" id="PTHR11849:SF182">
    <property type="entry name" value="SAM POINTED DOMAIN-CONTAINING ETS TRANSCRIPTION FACTOR"/>
    <property type="match status" value="1"/>
</dbReference>
<dbReference type="SMART" id="SM00413">
    <property type="entry name" value="ETS"/>
    <property type="match status" value="1"/>
</dbReference>
<name>A0A2A2KEJ7_9BILA</name>
<dbReference type="GO" id="GO:0043565">
    <property type="term" value="F:sequence-specific DNA binding"/>
    <property type="evidence" value="ECO:0007669"/>
    <property type="project" value="InterPro"/>
</dbReference>
<evidence type="ECO:0000313" key="7">
    <source>
        <dbReference type="EMBL" id="PAV72381.1"/>
    </source>
</evidence>
<accession>A0A2A2KEJ7</accession>
<evidence type="ECO:0000259" key="5">
    <source>
        <dbReference type="PROSITE" id="PS50061"/>
    </source>
</evidence>
<dbReference type="Gene3D" id="1.10.150.50">
    <property type="entry name" value="Transcription Factor, Ets-1"/>
    <property type="match status" value="1"/>
</dbReference>
<dbReference type="GO" id="GO:0005634">
    <property type="term" value="C:nucleus"/>
    <property type="evidence" value="ECO:0007669"/>
    <property type="project" value="UniProtKB-SubCell"/>
</dbReference>
<gene>
    <name evidence="7" type="ORF">WR25_03974</name>
</gene>
<dbReference type="InterPro" id="IPR036388">
    <property type="entry name" value="WH-like_DNA-bd_sf"/>
</dbReference>
<evidence type="ECO:0000256" key="4">
    <source>
        <dbReference type="SAM" id="MobiDB-lite"/>
    </source>
</evidence>
<dbReference type="SUPFAM" id="SSF46785">
    <property type="entry name" value="Winged helix' DNA-binding domain"/>
    <property type="match status" value="1"/>
</dbReference>
<dbReference type="GO" id="GO:0000981">
    <property type="term" value="F:DNA-binding transcription factor activity, RNA polymerase II-specific"/>
    <property type="evidence" value="ECO:0007669"/>
    <property type="project" value="TreeGrafter"/>
</dbReference>
<dbReference type="AlphaFoldDB" id="A0A2A2KEJ7"/>
<dbReference type="PROSITE" id="PS50061">
    <property type="entry name" value="ETS_DOMAIN_3"/>
    <property type="match status" value="1"/>
</dbReference>
<dbReference type="InterPro" id="IPR046328">
    <property type="entry name" value="ETS_fam"/>
</dbReference>
<dbReference type="FunFam" id="1.10.10.10:FF:000996">
    <property type="entry name" value="Predicted protein"/>
    <property type="match status" value="1"/>
</dbReference>
<protein>
    <recommendedName>
        <fullName evidence="9">ETS domain-containing protein</fullName>
    </recommendedName>
</protein>
<dbReference type="InterPro" id="IPR013761">
    <property type="entry name" value="SAM/pointed_sf"/>
</dbReference>
<feature type="domain" description="ETS" evidence="5">
    <location>
        <begin position="398"/>
        <end position="481"/>
    </location>
</feature>
<dbReference type="InterPro" id="IPR036390">
    <property type="entry name" value="WH_DNA-bd_sf"/>
</dbReference>
<evidence type="ECO:0000313" key="8">
    <source>
        <dbReference type="Proteomes" id="UP000218231"/>
    </source>
</evidence>